<dbReference type="STRING" id="4540.A0A3L6TCZ4"/>
<dbReference type="AlphaFoldDB" id="A0A3L6TCZ4"/>
<dbReference type="PANTHER" id="PTHR10775">
    <property type="entry name" value="OS08G0208400 PROTEIN"/>
    <property type="match status" value="1"/>
</dbReference>
<reference evidence="3" key="1">
    <citation type="journal article" date="2019" name="Nat. Commun.">
        <title>The genome of broomcorn millet.</title>
        <authorList>
            <person name="Zou C."/>
            <person name="Miki D."/>
            <person name="Li D."/>
            <person name="Tang Q."/>
            <person name="Xiao L."/>
            <person name="Rajput S."/>
            <person name="Deng P."/>
            <person name="Jia W."/>
            <person name="Huang R."/>
            <person name="Zhang M."/>
            <person name="Sun Y."/>
            <person name="Hu J."/>
            <person name="Fu X."/>
            <person name="Schnable P.S."/>
            <person name="Li F."/>
            <person name="Zhang H."/>
            <person name="Feng B."/>
            <person name="Zhu X."/>
            <person name="Liu R."/>
            <person name="Schnable J.C."/>
            <person name="Zhu J.-K."/>
            <person name="Zhang H."/>
        </authorList>
    </citation>
    <scope>NUCLEOTIDE SEQUENCE [LARGE SCALE GENOMIC DNA]</scope>
</reference>
<evidence type="ECO:0000313" key="2">
    <source>
        <dbReference type="EMBL" id="RLN36154.1"/>
    </source>
</evidence>
<name>A0A3L6TCZ4_PANMI</name>
<evidence type="ECO:0000313" key="3">
    <source>
        <dbReference type="Proteomes" id="UP000275267"/>
    </source>
</evidence>
<dbReference type="Pfam" id="PF02992">
    <property type="entry name" value="Transposase_21"/>
    <property type="match status" value="1"/>
</dbReference>
<feature type="transmembrane region" description="Helical" evidence="1">
    <location>
        <begin position="143"/>
        <end position="165"/>
    </location>
</feature>
<keyword evidence="3" id="KW-1185">Reference proteome</keyword>
<protein>
    <submittedName>
        <fullName evidence="2">Uncharacterized protein</fullName>
    </submittedName>
</protein>
<comment type="caution">
    <text evidence="2">The sequence shown here is derived from an EMBL/GenBank/DDBJ whole genome shotgun (WGS) entry which is preliminary data.</text>
</comment>
<keyword evidence="1" id="KW-0472">Membrane</keyword>
<sequence length="241" mass="27835">MTEESAKQMTWHKEGKPYRLENMVHPVDAEAWRHFDGFHHEEDEEARNVRVALATDGFNPYGMMAAPIHLLAHVRYPHQCPSRRHLSLIIPGYSEDNMSVYMEPLINDLLHAWEEEVWTYDRATKTNLKMRVWYMYSLHDLPAYGLFCVWCVYGMFLCPVCKVALKFLGLTKGGKYSSFNKHRQFLPIDHPFIQDIKNFTKGVVVEDPPPQMLTGVAVCAQLDALRVNKEGGTRSMKGGKY</sequence>
<dbReference type="Proteomes" id="UP000275267">
    <property type="component" value="Unassembled WGS sequence"/>
</dbReference>
<proteinExistence type="predicted"/>
<evidence type="ECO:0000256" key="1">
    <source>
        <dbReference type="SAM" id="Phobius"/>
    </source>
</evidence>
<keyword evidence="1" id="KW-0812">Transmembrane</keyword>
<gene>
    <name evidence="2" type="ORF">C2845_PM03G27590</name>
</gene>
<keyword evidence="1" id="KW-1133">Transmembrane helix</keyword>
<accession>A0A3L6TCZ4</accession>
<dbReference type="InterPro" id="IPR004242">
    <property type="entry name" value="Transposase_21"/>
</dbReference>
<organism evidence="2 3">
    <name type="scientific">Panicum miliaceum</name>
    <name type="common">Proso millet</name>
    <name type="synonym">Broomcorn millet</name>
    <dbReference type="NCBI Taxonomy" id="4540"/>
    <lineage>
        <taxon>Eukaryota</taxon>
        <taxon>Viridiplantae</taxon>
        <taxon>Streptophyta</taxon>
        <taxon>Embryophyta</taxon>
        <taxon>Tracheophyta</taxon>
        <taxon>Spermatophyta</taxon>
        <taxon>Magnoliopsida</taxon>
        <taxon>Liliopsida</taxon>
        <taxon>Poales</taxon>
        <taxon>Poaceae</taxon>
        <taxon>PACMAD clade</taxon>
        <taxon>Panicoideae</taxon>
        <taxon>Panicodae</taxon>
        <taxon>Paniceae</taxon>
        <taxon>Panicinae</taxon>
        <taxon>Panicum</taxon>
        <taxon>Panicum sect. Panicum</taxon>
    </lineage>
</organism>
<dbReference type="PANTHER" id="PTHR10775:SF185">
    <property type="entry name" value="OS08G0208400 PROTEIN"/>
    <property type="match status" value="1"/>
</dbReference>
<dbReference type="EMBL" id="PQIB02000002">
    <property type="protein sequence ID" value="RLN36154.1"/>
    <property type="molecule type" value="Genomic_DNA"/>
</dbReference>
<dbReference type="OrthoDB" id="682521at2759"/>